<reference evidence="1 2" key="1">
    <citation type="journal article" date="2019" name="Commun. Biol.">
        <title>The bagworm genome reveals a unique fibroin gene that provides high tensile strength.</title>
        <authorList>
            <person name="Kono N."/>
            <person name="Nakamura H."/>
            <person name="Ohtoshi R."/>
            <person name="Tomita M."/>
            <person name="Numata K."/>
            <person name="Arakawa K."/>
        </authorList>
    </citation>
    <scope>NUCLEOTIDE SEQUENCE [LARGE SCALE GENOMIC DNA]</scope>
</reference>
<proteinExistence type="predicted"/>
<name>A0A4C2AAK3_EUMVA</name>
<keyword evidence="2" id="KW-1185">Reference proteome</keyword>
<protein>
    <submittedName>
        <fullName evidence="1">Uncharacterized protein</fullName>
    </submittedName>
</protein>
<dbReference type="AlphaFoldDB" id="A0A4C2AAK3"/>
<dbReference type="EMBL" id="BGZK01003025">
    <property type="protein sequence ID" value="GBP97901.1"/>
    <property type="molecule type" value="Genomic_DNA"/>
</dbReference>
<accession>A0A4C2AAK3</accession>
<evidence type="ECO:0000313" key="1">
    <source>
        <dbReference type="EMBL" id="GBP97901.1"/>
    </source>
</evidence>
<comment type="caution">
    <text evidence="1">The sequence shown here is derived from an EMBL/GenBank/DDBJ whole genome shotgun (WGS) entry which is preliminary data.</text>
</comment>
<evidence type="ECO:0000313" key="2">
    <source>
        <dbReference type="Proteomes" id="UP000299102"/>
    </source>
</evidence>
<organism evidence="1 2">
    <name type="scientific">Eumeta variegata</name>
    <name type="common">Bagworm moth</name>
    <name type="synonym">Eumeta japonica</name>
    <dbReference type="NCBI Taxonomy" id="151549"/>
    <lineage>
        <taxon>Eukaryota</taxon>
        <taxon>Metazoa</taxon>
        <taxon>Ecdysozoa</taxon>
        <taxon>Arthropoda</taxon>
        <taxon>Hexapoda</taxon>
        <taxon>Insecta</taxon>
        <taxon>Pterygota</taxon>
        <taxon>Neoptera</taxon>
        <taxon>Endopterygota</taxon>
        <taxon>Lepidoptera</taxon>
        <taxon>Glossata</taxon>
        <taxon>Ditrysia</taxon>
        <taxon>Tineoidea</taxon>
        <taxon>Psychidae</taxon>
        <taxon>Oiketicinae</taxon>
        <taxon>Eumeta</taxon>
    </lineage>
</organism>
<dbReference type="Proteomes" id="UP000299102">
    <property type="component" value="Unassembled WGS sequence"/>
</dbReference>
<gene>
    <name evidence="1" type="ORF">EVAR_90791_1</name>
</gene>
<sequence length="139" mass="15230">MQQSQCNRASVGATVAGGAYSPAPICACVSTRQGYSGAEIVLGNGDHVSTSHTARNCNGDFSYRHVSLHPGLPLHERTLLCGRRISLVWRRSNDGQLFRLLYSAELYKIAGRRGGLRMRSNADTTNATKRRVAELKRQV</sequence>